<dbReference type="EMBL" id="AZFK01000018">
    <property type="protein sequence ID" value="KRL91664.1"/>
    <property type="molecule type" value="Genomic_DNA"/>
</dbReference>
<protein>
    <submittedName>
        <fullName evidence="1">Uncharacterized protein</fullName>
    </submittedName>
</protein>
<evidence type="ECO:0000313" key="1">
    <source>
        <dbReference type="EMBL" id="KRL91664.1"/>
    </source>
</evidence>
<reference evidence="1 2" key="1">
    <citation type="journal article" date="2015" name="Genome Announc.">
        <title>Expanding the biotechnology potential of lactobacilli through comparative genomics of 213 strains and associated genera.</title>
        <authorList>
            <person name="Sun Z."/>
            <person name="Harris H.M."/>
            <person name="McCann A."/>
            <person name="Guo C."/>
            <person name="Argimon S."/>
            <person name="Zhang W."/>
            <person name="Yang X."/>
            <person name="Jeffery I.B."/>
            <person name="Cooney J.C."/>
            <person name="Kagawa T.F."/>
            <person name="Liu W."/>
            <person name="Song Y."/>
            <person name="Salvetti E."/>
            <person name="Wrobel A."/>
            <person name="Rasinkangas P."/>
            <person name="Parkhill J."/>
            <person name="Rea M.C."/>
            <person name="O'Sullivan O."/>
            <person name="Ritari J."/>
            <person name="Douillard F.P."/>
            <person name="Paul Ross R."/>
            <person name="Yang R."/>
            <person name="Briner A.E."/>
            <person name="Felis G.E."/>
            <person name="de Vos W.M."/>
            <person name="Barrangou R."/>
            <person name="Klaenhammer T.R."/>
            <person name="Caufield P.W."/>
            <person name="Cui Y."/>
            <person name="Zhang H."/>
            <person name="O'Toole P.W."/>
        </authorList>
    </citation>
    <scope>NUCLEOTIDE SEQUENCE [LARGE SCALE GENOMIC DNA]</scope>
    <source>
        <strain evidence="1 2">DSM 15946</strain>
    </source>
</reference>
<dbReference type="RefSeq" id="WP_056954077.1">
    <property type="nucleotide sequence ID" value="NZ_AZFK01000018.1"/>
</dbReference>
<sequence length="95" mass="10670">MKKNLFAGLVSIALLVSIGGNIYQQKEIKDQSTSIRKLKANQTIKDGHVMHLDKLDVESYKDRGGEWQLIVSTHNGQELLSQQGEHASATELYFK</sequence>
<dbReference type="Proteomes" id="UP000050816">
    <property type="component" value="Unassembled WGS sequence"/>
</dbReference>
<dbReference type="AlphaFoldDB" id="A0A0R1UDY8"/>
<proteinExistence type="predicted"/>
<evidence type="ECO:0000313" key="2">
    <source>
        <dbReference type="Proteomes" id="UP000050816"/>
    </source>
</evidence>
<gene>
    <name evidence="1" type="ORF">FC43_GL001084</name>
</gene>
<name>A0A0R1UDY8_9LACO</name>
<organism evidence="1 2">
    <name type="scientific">Limosilactobacillus ingluviei DSM 15946</name>
    <dbReference type="NCBI Taxonomy" id="1423760"/>
    <lineage>
        <taxon>Bacteria</taxon>
        <taxon>Bacillati</taxon>
        <taxon>Bacillota</taxon>
        <taxon>Bacilli</taxon>
        <taxon>Lactobacillales</taxon>
        <taxon>Lactobacillaceae</taxon>
        <taxon>Limosilactobacillus</taxon>
    </lineage>
</organism>
<comment type="caution">
    <text evidence="1">The sequence shown here is derived from an EMBL/GenBank/DDBJ whole genome shotgun (WGS) entry which is preliminary data.</text>
</comment>
<accession>A0A0R1UDY8</accession>
<dbReference type="PATRIC" id="fig|1423760.3.peg.1145"/>